<dbReference type="PROSITE" id="PS50043">
    <property type="entry name" value="HTH_LUXR_2"/>
    <property type="match status" value="1"/>
</dbReference>
<dbReference type="InterPro" id="IPR036388">
    <property type="entry name" value="WH-like_DNA-bd_sf"/>
</dbReference>
<feature type="compositionally biased region" description="Low complexity" evidence="1">
    <location>
        <begin position="1047"/>
        <end position="1093"/>
    </location>
</feature>
<sequence length="1181" mass="117889">MAPSTPWTHFSTPLIGRDAELDALQRRLADPAVRVLTITGPVGVGKSALAAAVFRAVAHRFGAGAAALDVESARTESAVADRLLRALPPATAPGAPRPAARFLLAVDGGPGLGALLGGPLARALAERPEVTVLVAAREALGVYGEEVFPLRALPVPAPGPRRGPAGGAPRPEALLALPSVRLFVSRARAARPGFRLTPGNAEAVARLCERTDGLPLAIELAAGQLKLYTPQDVLAVLESDLGVLAADGGCTLSRHADMRAAIDSCAERLCEGDLDLLGRVAAYHDGVDLAAAAALAGGGTARARVRVARLVDAGLLSAEEADAGEAAHGPAEPAAAAEGVRPFGGGGLVFRVGGLTKRYVLERLRRDGRLEEALRAHARHLLDLVAAGPWAPPRRVPGRWRVDAESAQYFLLDTGDVAGAVRLACALAPTWPVGGGLRRTATFLEEALRDPALGAEAAIDAGSALGELLTWQGEHARAGAALEAALAAARLLDEPLRAAIAERRLGALAVHRGDHAAALPLLRGALDAVDALRALHRAEPAAGRAGGRGARGVLGGAGVPGDGGSGAAWRERRRGAGLAVVPAGPAAEADGGAAARAAAARGSGGGVAAAGGPAGGGTGAGRSAADRPAVPAGGGIRSGRRAHGHGAHRRTGPLTGGLAAAAAGLGAADGGLRRHRAPRGGHAGAGLAGRLSSAAPLGGRAGAPAGLLDVLGGADGTGRGRAEGVFGFPGRADGCGGTGAWSDTAGTAGDARAAHERTGAVLTGERAHCLRHLAEALLATGRPDEAEAAAVDAVCAYESVGDTEGALLAGLVLASARAARGRTADAERRGRAALERARERADRAGGAAALEEWAALRIARGTVGRRPQEAVAALAAASALRADLGCTAPHDLARRVREAMDAARAAAGPEAVAAAWERGAEFDLDTAVAAALATEPDAPTRTPLGGAAGGRPHAALANAPDPAPAAHTAATVAGHPEPGAETGFGACAEAVFTGIPAGGAVRSGRAPEPRGGHGAPLGTGRAAVSPPLPETGGTVRSEAVPGALREAGTGTPPATAAVMRPEAARGTGPAPAAGSRAAYRAAAPSAPRTAAEPGALPRPEQAGRPESAAPMPPDSPLTPRETQVARLVAEGMTNREIARALGIAEWTAINHLRKIMRKLDCSSRVQVARWVTRASADGPER</sequence>
<feature type="region of interest" description="Disordered" evidence="1">
    <location>
        <begin position="935"/>
        <end position="981"/>
    </location>
</feature>
<accession>A0A853BWD9</accession>
<evidence type="ECO:0000256" key="1">
    <source>
        <dbReference type="SAM" id="MobiDB-lite"/>
    </source>
</evidence>
<dbReference type="InterPro" id="IPR041664">
    <property type="entry name" value="AAA_16"/>
</dbReference>
<dbReference type="RefSeq" id="WP_218902057.1">
    <property type="nucleotide sequence ID" value="NZ_JACCFO010000001.1"/>
</dbReference>
<dbReference type="PANTHER" id="PTHR47691:SF3">
    <property type="entry name" value="HTH-TYPE TRANSCRIPTIONAL REGULATOR RV0890C-RELATED"/>
    <property type="match status" value="1"/>
</dbReference>
<dbReference type="GO" id="GO:0006355">
    <property type="term" value="P:regulation of DNA-templated transcription"/>
    <property type="evidence" value="ECO:0007669"/>
    <property type="project" value="InterPro"/>
</dbReference>
<name>A0A853BWD9_9ACTN</name>
<feature type="compositionally biased region" description="Basic residues" evidence="1">
    <location>
        <begin position="638"/>
        <end position="651"/>
    </location>
</feature>
<dbReference type="PANTHER" id="PTHR47691">
    <property type="entry name" value="REGULATOR-RELATED"/>
    <property type="match status" value="1"/>
</dbReference>
<dbReference type="InterPro" id="IPR011990">
    <property type="entry name" value="TPR-like_helical_dom_sf"/>
</dbReference>
<organism evidence="3 4">
    <name type="scientific">Streptomonospora nanhaiensis</name>
    <dbReference type="NCBI Taxonomy" id="1323731"/>
    <lineage>
        <taxon>Bacteria</taxon>
        <taxon>Bacillati</taxon>
        <taxon>Actinomycetota</taxon>
        <taxon>Actinomycetes</taxon>
        <taxon>Streptosporangiales</taxon>
        <taxon>Nocardiopsidaceae</taxon>
        <taxon>Streptomonospora</taxon>
    </lineage>
</organism>
<dbReference type="SMART" id="SM00421">
    <property type="entry name" value="HTH_LUXR"/>
    <property type="match status" value="1"/>
</dbReference>
<feature type="domain" description="HTH luxR-type" evidence="2">
    <location>
        <begin position="1110"/>
        <end position="1175"/>
    </location>
</feature>
<dbReference type="Pfam" id="PF13191">
    <property type="entry name" value="AAA_16"/>
    <property type="match status" value="1"/>
</dbReference>
<dbReference type="EMBL" id="JACCFO010000001">
    <property type="protein sequence ID" value="NYI99065.1"/>
    <property type="molecule type" value="Genomic_DNA"/>
</dbReference>
<feature type="compositionally biased region" description="Low complexity" evidence="1">
    <location>
        <begin position="952"/>
        <end position="976"/>
    </location>
</feature>
<keyword evidence="3" id="KW-0238">DNA-binding</keyword>
<dbReference type="SUPFAM" id="SSF52540">
    <property type="entry name" value="P-loop containing nucleoside triphosphate hydrolases"/>
    <property type="match status" value="1"/>
</dbReference>
<dbReference type="Gene3D" id="3.40.50.300">
    <property type="entry name" value="P-loop containing nucleotide triphosphate hydrolases"/>
    <property type="match status" value="1"/>
</dbReference>
<protein>
    <submittedName>
        <fullName evidence="3">DNA-binding CsgD family transcriptional regulator/predicted ATPase</fullName>
    </submittedName>
</protein>
<evidence type="ECO:0000259" key="2">
    <source>
        <dbReference type="PROSITE" id="PS50043"/>
    </source>
</evidence>
<dbReference type="PRINTS" id="PR00038">
    <property type="entry name" value="HTHLUXR"/>
</dbReference>
<dbReference type="SUPFAM" id="SSF48452">
    <property type="entry name" value="TPR-like"/>
    <property type="match status" value="1"/>
</dbReference>
<dbReference type="Proteomes" id="UP000575985">
    <property type="component" value="Unassembled WGS sequence"/>
</dbReference>
<feature type="region of interest" description="Disordered" evidence="1">
    <location>
        <begin position="999"/>
        <end position="1119"/>
    </location>
</feature>
<evidence type="ECO:0000313" key="3">
    <source>
        <dbReference type="EMBL" id="NYI99065.1"/>
    </source>
</evidence>
<dbReference type="Gene3D" id="1.10.10.10">
    <property type="entry name" value="Winged helix-like DNA-binding domain superfamily/Winged helix DNA-binding domain"/>
    <property type="match status" value="1"/>
</dbReference>
<reference evidence="3 4" key="1">
    <citation type="submission" date="2020-07" db="EMBL/GenBank/DDBJ databases">
        <title>Sequencing the genomes of 1000 actinobacteria strains.</title>
        <authorList>
            <person name="Klenk H.-P."/>
        </authorList>
    </citation>
    <scope>NUCLEOTIDE SEQUENCE [LARGE SCALE GENOMIC DNA]</scope>
    <source>
        <strain evidence="3 4">DSM 45927</strain>
    </source>
</reference>
<feature type="compositionally biased region" description="Gly residues" evidence="1">
    <location>
        <begin position="603"/>
        <end position="620"/>
    </location>
</feature>
<evidence type="ECO:0000313" key="4">
    <source>
        <dbReference type="Proteomes" id="UP000575985"/>
    </source>
</evidence>
<dbReference type="SUPFAM" id="SSF46894">
    <property type="entry name" value="C-terminal effector domain of the bipartite response regulators"/>
    <property type="match status" value="1"/>
</dbReference>
<dbReference type="Pfam" id="PF00196">
    <property type="entry name" value="GerE"/>
    <property type="match status" value="1"/>
</dbReference>
<dbReference type="InterPro" id="IPR027417">
    <property type="entry name" value="P-loop_NTPase"/>
</dbReference>
<dbReference type="InterPro" id="IPR000792">
    <property type="entry name" value="Tscrpt_reg_LuxR_C"/>
</dbReference>
<feature type="region of interest" description="Disordered" evidence="1">
    <location>
        <begin position="603"/>
        <end position="655"/>
    </location>
</feature>
<keyword evidence="4" id="KW-1185">Reference proteome</keyword>
<proteinExistence type="predicted"/>
<dbReference type="CDD" id="cd06170">
    <property type="entry name" value="LuxR_C_like"/>
    <property type="match status" value="1"/>
</dbReference>
<dbReference type="InterPro" id="IPR016032">
    <property type="entry name" value="Sig_transdc_resp-reg_C-effctor"/>
</dbReference>
<dbReference type="GO" id="GO:0003677">
    <property type="term" value="F:DNA binding"/>
    <property type="evidence" value="ECO:0007669"/>
    <property type="project" value="UniProtKB-KW"/>
</dbReference>
<comment type="caution">
    <text evidence="3">The sequence shown here is derived from an EMBL/GenBank/DDBJ whole genome shotgun (WGS) entry which is preliminary data.</text>
</comment>
<dbReference type="AlphaFoldDB" id="A0A853BWD9"/>
<gene>
    <name evidence="3" type="ORF">HNR12_005342</name>
</gene>